<dbReference type="EMBL" id="JALEMU010000131">
    <property type="protein sequence ID" value="MCI5756265.1"/>
    <property type="molecule type" value="Genomic_DNA"/>
</dbReference>
<accession>A0AAE3FIV3</accession>
<dbReference type="InterPro" id="IPR013830">
    <property type="entry name" value="SGNH_hydro"/>
</dbReference>
<dbReference type="Pfam" id="PF13472">
    <property type="entry name" value="Lipase_GDSL_2"/>
    <property type="match status" value="1"/>
</dbReference>
<comment type="caution">
    <text evidence="2">The sequence shown here is derived from an EMBL/GenBank/DDBJ whole genome shotgun (WGS) entry which is preliminary data.</text>
</comment>
<dbReference type="AlphaFoldDB" id="A0AAE3FIV3"/>
<protein>
    <submittedName>
        <fullName evidence="2">SGNH/GDSL hydrolase family protein</fullName>
    </submittedName>
</protein>
<dbReference type="CDD" id="cd00229">
    <property type="entry name" value="SGNH_hydrolase"/>
    <property type="match status" value="1"/>
</dbReference>
<dbReference type="InterPro" id="IPR036514">
    <property type="entry name" value="SGNH_hydro_sf"/>
</dbReference>
<dbReference type="Gene3D" id="3.40.50.1110">
    <property type="entry name" value="SGNH hydrolase"/>
    <property type="match status" value="1"/>
</dbReference>
<name>A0AAE3FIV3_9BACT</name>
<gene>
    <name evidence="2" type="ORF">MR241_08250</name>
</gene>
<feature type="domain" description="SGNH hydrolase-type esterase" evidence="1">
    <location>
        <begin position="34"/>
        <end position="226"/>
    </location>
</feature>
<sequence length="265" mass="30058">MNMKEYYSVVPGEKPLDRMVTDGGFTGIFRSICCIGDSLSSGEFESLDANGSVGYHDMFEFSWGQFIARDTGATVYNFSRGGMTAKEYIESFAEANGFWDTDKLCRCYIVALGVNDLFGLNQEIGTVSDMNPDENGNYKDTFASYYGRLVKRIKDMNPDAYFFFMSMPKYGDGGDPRREAHAALLYDFTKVFSRSYVIDLYKYAPVYDAEFKSHFFMSGHMNPAGYLLTARMVESCIDFIIRSNPEHFSKIGYIGTPYDNVNYKS</sequence>
<dbReference type="Proteomes" id="UP001139365">
    <property type="component" value="Unassembled WGS sequence"/>
</dbReference>
<proteinExistence type="predicted"/>
<reference evidence="2 3" key="1">
    <citation type="submission" date="2022-03" db="EMBL/GenBank/DDBJ databases">
        <title>Metagenome-assembled genomes from swine fecal metagenomes.</title>
        <authorList>
            <person name="Holman D.B."/>
            <person name="Kommadath A."/>
        </authorList>
    </citation>
    <scope>NUCLEOTIDE SEQUENCE [LARGE SCALE GENOMIC DNA]</scope>
    <source>
        <strain evidence="2">SUG147</strain>
    </source>
</reference>
<keyword evidence="2" id="KW-0378">Hydrolase</keyword>
<dbReference type="SUPFAM" id="SSF52266">
    <property type="entry name" value="SGNH hydrolase"/>
    <property type="match status" value="1"/>
</dbReference>
<dbReference type="GO" id="GO:0016788">
    <property type="term" value="F:hydrolase activity, acting on ester bonds"/>
    <property type="evidence" value="ECO:0007669"/>
    <property type="project" value="UniProtKB-ARBA"/>
</dbReference>
<evidence type="ECO:0000259" key="1">
    <source>
        <dbReference type="Pfam" id="PF13472"/>
    </source>
</evidence>
<evidence type="ECO:0000313" key="2">
    <source>
        <dbReference type="EMBL" id="MCI5756265.1"/>
    </source>
</evidence>
<organism evidence="2 3">
    <name type="scientific">Candidatus Colimorpha enterica</name>
    <dbReference type="NCBI Taxonomy" id="3083063"/>
    <lineage>
        <taxon>Bacteria</taxon>
        <taxon>Pseudomonadati</taxon>
        <taxon>Bacteroidota</taxon>
        <taxon>Bacteroidia</taxon>
        <taxon>Bacteroidales</taxon>
        <taxon>Candidatus Colimorpha</taxon>
    </lineage>
</organism>
<evidence type="ECO:0000313" key="3">
    <source>
        <dbReference type="Proteomes" id="UP001139365"/>
    </source>
</evidence>